<evidence type="ECO:0000313" key="3">
    <source>
        <dbReference type="EMBL" id="MBB5121214.1"/>
    </source>
</evidence>
<reference evidence="4" key="2">
    <citation type="submission" date="2015-07" db="EMBL/GenBank/DDBJ databases">
        <authorList>
            <person name="Noorani M."/>
        </authorList>
    </citation>
    <scope>NUCLEOTIDE SEQUENCE [LARGE SCALE GENOMIC DNA]</scope>
    <source>
        <strain evidence="4">ATCC 27428</strain>
    </source>
</reference>
<evidence type="ECO:0000256" key="1">
    <source>
        <dbReference type="SAM" id="MobiDB-lite"/>
    </source>
</evidence>
<dbReference type="EMBL" id="LGUI01000001">
    <property type="protein sequence ID" value="PNE35204.1"/>
    <property type="molecule type" value="Genomic_DNA"/>
</dbReference>
<keyword evidence="2" id="KW-0472">Membrane</keyword>
<comment type="caution">
    <text evidence="4">The sequence shown here is derived from an EMBL/GenBank/DDBJ whole genome shotgun (WGS) entry which is preliminary data.</text>
</comment>
<organism evidence="4 5">
    <name type="scientific">Streptomyces eurocidicus</name>
    <name type="common">Streptoverticillium eurocidicus</name>
    <dbReference type="NCBI Taxonomy" id="66423"/>
    <lineage>
        <taxon>Bacteria</taxon>
        <taxon>Bacillati</taxon>
        <taxon>Actinomycetota</taxon>
        <taxon>Actinomycetes</taxon>
        <taxon>Kitasatosporales</taxon>
        <taxon>Streptomycetaceae</taxon>
        <taxon>Streptomyces</taxon>
    </lineage>
</organism>
<evidence type="ECO:0000313" key="4">
    <source>
        <dbReference type="EMBL" id="PNE35204.1"/>
    </source>
</evidence>
<dbReference type="AlphaFoldDB" id="A0A2N8P2F4"/>
<name>A0A2N8P2F4_STREU</name>
<dbReference type="EMBL" id="JACHJF010000016">
    <property type="protein sequence ID" value="MBB5121214.1"/>
    <property type="molecule type" value="Genomic_DNA"/>
</dbReference>
<sequence>MKRTPKGRHEPIGHAEFDLLLPAPAEPALTADRHTRLKEHLMDEILASRADAATAGTPRRPRLRRAAWIALPVAATLAVGALAVGPWDLGSGSADGGVQALTGPHPEPPTVTLEPGTTENLTAVVDRISLAAARQPVLEPRRDQYIYIESLVSFKRSVSKGGEETSWVEPLHKRQIWKSPDDRKGWLYEPADSFGEKNGESLDVGPARGSSRRHSYDRMRALPTDPDALLRKLYPEGGKAGDPEADWDAFKEAGDMLHEQLAPPETSAALYKAAAKIPGVTLVEKTTDARGRPGVAVAFVRGDSRFEWVFDSTTYAYLGQREVLTKESDGMKAGSVIGQTSVVTRAVVDAKKELPGGGKV</sequence>
<gene>
    <name evidence="4" type="ORF">AF335_02175</name>
    <name evidence="3" type="ORF">FHS36_004666</name>
</gene>
<protein>
    <submittedName>
        <fullName evidence="4">Uncharacterized protein</fullName>
    </submittedName>
</protein>
<dbReference type="Proteomes" id="UP000528608">
    <property type="component" value="Unassembled WGS sequence"/>
</dbReference>
<reference evidence="5" key="1">
    <citation type="submission" date="2015-07" db="EMBL/GenBank/DDBJ databases">
        <authorList>
            <person name="Graham D.E."/>
            <person name="Giannone R.J."/>
            <person name="Gulvik C.A."/>
            <person name="Hettich R.L."/>
            <person name="Klingeman D.M."/>
            <person name="Mahan K.M."/>
            <person name="Parry R.J."/>
            <person name="Spain J.C."/>
        </authorList>
    </citation>
    <scope>NUCLEOTIDE SEQUENCE [LARGE SCALE GENOMIC DNA]</scope>
    <source>
        <strain evidence="5">ATCC 27428</strain>
    </source>
</reference>
<reference evidence="3 6" key="3">
    <citation type="submission" date="2020-08" db="EMBL/GenBank/DDBJ databases">
        <title>Genomic Encyclopedia of Type Strains, Phase III (KMG-III): the genomes of soil and plant-associated and newly described type strains.</title>
        <authorList>
            <person name="Whitman W."/>
        </authorList>
    </citation>
    <scope>NUCLEOTIDE SEQUENCE [LARGE SCALE GENOMIC DNA]</scope>
    <source>
        <strain evidence="3 6">CECT 3259</strain>
    </source>
</reference>
<evidence type="ECO:0000313" key="6">
    <source>
        <dbReference type="Proteomes" id="UP000528608"/>
    </source>
</evidence>
<dbReference type="RefSeq" id="WP_102916532.1">
    <property type="nucleotide sequence ID" value="NZ_JACHJF010000016.1"/>
</dbReference>
<keyword evidence="5" id="KW-1185">Reference proteome</keyword>
<evidence type="ECO:0000313" key="5">
    <source>
        <dbReference type="Proteomes" id="UP000235945"/>
    </source>
</evidence>
<keyword evidence="2" id="KW-0812">Transmembrane</keyword>
<dbReference type="Proteomes" id="UP000235945">
    <property type="component" value="Unassembled WGS sequence"/>
</dbReference>
<evidence type="ECO:0000256" key="2">
    <source>
        <dbReference type="SAM" id="Phobius"/>
    </source>
</evidence>
<dbReference type="InterPro" id="IPR047789">
    <property type="entry name" value="CU044_5270-like"/>
</dbReference>
<accession>A0A2N8P2F4</accession>
<proteinExistence type="predicted"/>
<keyword evidence="2" id="KW-1133">Transmembrane helix</keyword>
<feature type="transmembrane region" description="Helical" evidence="2">
    <location>
        <begin position="66"/>
        <end position="87"/>
    </location>
</feature>
<dbReference type="OrthoDB" id="3387554at2"/>
<feature type="region of interest" description="Disordered" evidence="1">
    <location>
        <begin position="190"/>
        <end position="216"/>
    </location>
</feature>
<dbReference type="NCBIfam" id="NF038083">
    <property type="entry name" value="CU044_5270_fam"/>
    <property type="match status" value="1"/>
</dbReference>